<dbReference type="EMBL" id="CAUZLR010000005">
    <property type="protein sequence ID" value="CAK1242718.1"/>
    <property type="molecule type" value="Genomic_DNA"/>
</dbReference>
<evidence type="ECO:0000256" key="2">
    <source>
        <dbReference type="PROSITE-ProRule" id="PRU00591"/>
    </source>
</evidence>
<dbReference type="RefSeq" id="WP_338346213.1">
    <property type="nucleotide sequence ID" value="NZ_CAUZLR010000005.1"/>
</dbReference>
<keyword evidence="6" id="KW-1185">Reference proteome</keyword>
<keyword evidence="4" id="KW-0732">Signal</keyword>
<feature type="region of interest" description="Disordered" evidence="3">
    <location>
        <begin position="516"/>
        <end position="560"/>
    </location>
</feature>
<dbReference type="InterPro" id="IPR035940">
    <property type="entry name" value="CAP_sf"/>
</dbReference>
<comment type="caution">
    <text evidence="5">The sequence shown here is derived from an EMBL/GenBank/DDBJ whole genome shotgun (WGS) entry which is preliminary data.</text>
</comment>
<keyword evidence="1" id="KW-0677">Repeat</keyword>
<feature type="compositionally biased region" description="Basic and acidic residues" evidence="3">
    <location>
        <begin position="522"/>
        <end position="533"/>
    </location>
</feature>
<evidence type="ECO:0000256" key="4">
    <source>
        <dbReference type="SAM" id="SignalP"/>
    </source>
</evidence>
<dbReference type="PROSITE" id="PS51170">
    <property type="entry name" value="CW"/>
    <property type="match status" value="1"/>
</dbReference>
<dbReference type="Proteomes" id="UP001314261">
    <property type="component" value="Unassembled WGS sequence"/>
</dbReference>
<feature type="compositionally biased region" description="Low complexity" evidence="3">
    <location>
        <begin position="535"/>
        <end position="554"/>
    </location>
</feature>
<feature type="signal peptide" evidence="4">
    <location>
        <begin position="1"/>
        <end position="28"/>
    </location>
</feature>
<dbReference type="SUPFAM" id="SSF69360">
    <property type="entry name" value="Cell wall binding repeat"/>
    <property type="match status" value="2"/>
</dbReference>
<evidence type="ECO:0000313" key="5">
    <source>
        <dbReference type="EMBL" id="CAK1242718.1"/>
    </source>
</evidence>
<proteinExistence type="predicted"/>
<reference evidence="5 6" key="1">
    <citation type="submission" date="2023-10" db="EMBL/GenBank/DDBJ databases">
        <authorList>
            <person name="Botero Cardona J."/>
        </authorList>
    </citation>
    <scope>NUCLEOTIDE SEQUENCE [LARGE SCALE GENOMIC DNA]</scope>
    <source>
        <strain evidence="5 6">R-54839</strain>
    </source>
</reference>
<dbReference type="SUPFAM" id="SSF57997">
    <property type="entry name" value="Tropomyosin"/>
    <property type="match status" value="1"/>
</dbReference>
<dbReference type="SUPFAM" id="SSF55797">
    <property type="entry name" value="PR-1-like"/>
    <property type="match status" value="1"/>
</dbReference>
<sequence>MSKRIYTTALTIAAATGLAAFANQKVSADDNNQANLSQQVNDANQQVTAKKAELDAANQALQAAGVAYNQAKADVETATKNVQQQQQASNDAETALKTAQSNYDAAQQKVDQLTADLDKVKQAADFYTDAEKQQINDSNATYTRLAEKTESLRNNIYAVQPQQKADGTFVPGQLTDEAMQNAIDWLNYYRTMFGLSTVTSDANLANEDQTTAAVEGAIYAMTHTLKDDETKPANVSNSDWDKAANGAGNSNLYQTGGYAYALQYTMRGWLLDDSNAMAGFRPAMVGHRQTMLNPSSTAVGFGTASGMTALQMNHDASMQMSKDSKTIISFPAANLFPASLANGSDVCWSVDFGYGLGYKISNKQEELAVTIQNTTTGQTLNVDNDKIYDTSWYSRNGYSSVAFNFDKKKIDVKANNAYKVTVKTSKGDYSYNFKLYDDSKQLPTADDIQKAEQNIDAAKADQSAKNVQLNTAIANSLSEKENLKVANGELARKQTVLNDTDTKAKQAMQAQSAAQNAYNAAIKDRDQKSDAEAKANASANNQNNGNQSGSNAGQDNHADMTFDNGTTVHFNDSGYLYDASVNGYRWFENGKLYTGFQYYAGTYYWFENGERQDNSFHEAWGKTYYTGADGRAVQGIQNIHGQELDFGNDGTFYLRSSGYLWDGSAENGGYRWYENGELFTGFRYYAGTFYWFIDGVRQNAGWRQAWGYTYYTDQDGRAVQGSRFIDGQLYNFGDDNTFFERPLTGYLWDGSAANGGYRWYENGELFTGFRFYTGTFYWFIDGVRQNAGWREAWGYKYYTDNDGRAVQGWQNIDGQNYYFGDDNTYYLR</sequence>
<gene>
    <name evidence="5" type="ORF">R54839_PPFHFPJH_00969</name>
</gene>
<evidence type="ECO:0000256" key="1">
    <source>
        <dbReference type="ARBA" id="ARBA00022737"/>
    </source>
</evidence>
<protein>
    <submittedName>
        <fullName evidence="5">Glucan-binding domain (YG repeat)</fullName>
    </submittedName>
</protein>
<feature type="chain" id="PRO_5045628052" evidence="4">
    <location>
        <begin position="29"/>
        <end position="828"/>
    </location>
</feature>
<dbReference type="Gene3D" id="2.10.270.10">
    <property type="entry name" value="Cholin Binding"/>
    <property type="match status" value="2"/>
</dbReference>
<evidence type="ECO:0000256" key="3">
    <source>
        <dbReference type="SAM" id="MobiDB-lite"/>
    </source>
</evidence>
<organism evidence="5 6">
    <name type="scientific">Fructobacillus fructosus</name>
    <dbReference type="NCBI Taxonomy" id="1631"/>
    <lineage>
        <taxon>Bacteria</taxon>
        <taxon>Bacillati</taxon>
        <taxon>Bacillota</taxon>
        <taxon>Bacilli</taxon>
        <taxon>Lactobacillales</taxon>
        <taxon>Lactobacillaceae</taxon>
        <taxon>Fructobacillus</taxon>
    </lineage>
</organism>
<name>A0ABM9MVB8_9LACO</name>
<evidence type="ECO:0000313" key="6">
    <source>
        <dbReference type="Proteomes" id="UP001314261"/>
    </source>
</evidence>
<accession>A0ABM9MVB8</accession>
<dbReference type="InterPro" id="IPR018337">
    <property type="entry name" value="Cell_wall/Cho-bd_repeat"/>
</dbReference>
<feature type="repeat" description="Cell wall-binding" evidence="2">
    <location>
        <begin position="806"/>
        <end position="825"/>
    </location>
</feature>
<feature type="region of interest" description="Disordered" evidence="3">
    <location>
        <begin position="81"/>
        <end position="100"/>
    </location>
</feature>